<name>A0A9P6AEN9_9AGAM</name>
<comment type="caution">
    <text evidence="1">The sequence shown here is derived from an EMBL/GenBank/DDBJ whole genome shotgun (WGS) entry which is preliminary data.</text>
</comment>
<accession>A0A9P6AEN9</accession>
<proteinExistence type="predicted"/>
<protein>
    <submittedName>
        <fullName evidence="1">Uncharacterized protein</fullName>
    </submittedName>
</protein>
<dbReference type="EMBL" id="MU129234">
    <property type="protein sequence ID" value="KAF9504364.1"/>
    <property type="molecule type" value="Genomic_DNA"/>
</dbReference>
<dbReference type="Proteomes" id="UP000886523">
    <property type="component" value="Unassembled WGS sequence"/>
</dbReference>
<gene>
    <name evidence="1" type="ORF">BS47DRAFT_1368842</name>
</gene>
<reference evidence="1" key="1">
    <citation type="journal article" date="2020" name="Nat. Commun.">
        <title>Large-scale genome sequencing of mycorrhizal fungi provides insights into the early evolution of symbiotic traits.</title>
        <authorList>
            <person name="Miyauchi S."/>
            <person name="Kiss E."/>
            <person name="Kuo A."/>
            <person name="Drula E."/>
            <person name="Kohler A."/>
            <person name="Sanchez-Garcia M."/>
            <person name="Morin E."/>
            <person name="Andreopoulos B."/>
            <person name="Barry K.W."/>
            <person name="Bonito G."/>
            <person name="Buee M."/>
            <person name="Carver A."/>
            <person name="Chen C."/>
            <person name="Cichocki N."/>
            <person name="Clum A."/>
            <person name="Culley D."/>
            <person name="Crous P.W."/>
            <person name="Fauchery L."/>
            <person name="Girlanda M."/>
            <person name="Hayes R.D."/>
            <person name="Keri Z."/>
            <person name="LaButti K."/>
            <person name="Lipzen A."/>
            <person name="Lombard V."/>
            <person name="Magnuson J."/>
            <person name="Maillard F."/>
            <person name="Murat C."/>
            <person name="Nolan M."/>
            <person name="Ohm R.A."/>
            <person name="Pangilinan J."/>
            <person name="Pereira M.F."/>
            <person name="Perotto S."/>
            <person name="Peter M."/>
            <person name="Pfister S."/>
            <person name="Riley R."/>
            <person name="Sitrit Y."/>
            <person name="Stielow J.B."/>
            <person name="Szollosi G."/>
            <person name="Zifcakova L."/>
            <person name="Stursova M."/>
            <person name="Spatafora J.W."/>
            <person name="Tedersoo L."/>
            <person name="Vaario L.M."/>
            <person name="Yamada A."/>
            <person name="Yan M."/>
            <person name="Wang P."/>
            <person name="Xu J."/>
            <person name="Bruns T."/>
            <person name="Baldrian P."/>
            <person name="Vilgalys R."/>
            <person name="Dunand C."/>
            <person name="Henrissat B."/>
            <person name="Grigoriev I.V."/>
            <person name="Hibbett D."/>
            <person name="Nagy L.G."/>
            <person name="Martin F.M."/>
        </authorList>
    </citation>
    <scope>NUCLEOTIDE SEQUENCE</scope>
    <source>
        <strain evidence="1">UP504</strain>
    </source>
</reference>
<dbReference type="AlphaFoldDB" id="A0A9P6AEN9"/>
<organism evidence="1 2">
    <name type="scientific">Hydnum rufescens UP504</name>
    <dbReference type="NCBI Taxonomy" id="1448309"/>
    <lineage>
        <taxon>Eukaryota</taxon>
        <taxon>Fungi</taxon>
        <taxon>Dikarya</taxon>
        <taxon>Basidiomycota</taxon>
        <taxon>Agaricomycotina</taxon>
        <taxon>Agaricomycetes</taxon>
        <taxon>Cantharellales</taxon>
        <taxon>Hydnaceae</taxon>
        <taxon>Hydnum</taxon>
    </lineage>
</organism>
<evidence type="ECO:0000313" key="2">
    <source>
        <dbReference type="Proteomes" id="UP000886523"/>
    </source>
</evidence>
<sequence>MASYLIISHDPLSEMTNQAINAECRPTRQSHSPWLIIFFTERCNTDGPLLFLAYINIFLRMISLQVSTECGITGFSGIPPHPILEGVMLRLSAVNCSGNGAPLLALNPLSSVLEKPKGFFDWLLECHEDGGVWPLVLVFQKSPGLLLKQGRFAIFCRVTTQVDPDESREGGAQQDFQKNFCYEKTGTRKWVP</sequence>
<keyword evidence="2" id="KW-1185">Reference proteome</keyword>
<evidence type="ECO:0000313" key="1">
    <source>
        <dbReference type="EMBL" id="KAF9504364.1"/>
    </source>
</evidence>